<keyword evidence="2" id="KW-1185">Reference proteome</keyword>
<dbReference type="EMBL" id="ARYJ01000011">
    <property type="protein sequence ID" value="KCZ86839.1"/>
    <property type="molecule type" value="Genomic_DNA"/>
</dbReference>
<comment type="caution">
    <text evidence="1">The sequence shown here is derived from an EMBL/GenBank/DDBJ whole genome shotgun (WGS) entry which is preliminary data.</text>
</comment>
<organism evidence="1 2">
    <name type="scientific">Hyphomonas jannaschiana VP2</name>
    <dbReference type="NCBI Taxonomy" id="1280952"/>
    <lineage>
        <taxon>Bacteria</taxon>
        <taxon>Pseudomonadati</taxon>
        <taxon>Pseudomonadota</taxon>
        <taxon>Alphaproteobacteria</taxon>
        <taxon>Hyphomonadales</taxon>
        <taxon>Hyphomonadaceae</taxon>
        <taxon>Hyphomonas</taxon>
    </lineage>
</organism>
<dbReference type="AlphaFoldDB" id="A0A059F8B5"/>
<dbReference type="Proteomes" id="UP000024816">
    <property type="component" value="Unassembled WGS sequence"/>
</dbReference>
<gene>
    <name evidence="1" type="ORF">HJA_14599</name>
</gene>
<name>A0A059F8B5_9PROT</name>
<evidence type="ECO:0000313" key="1">
    <source>
        <dbReference type="EMBL" id="KCZ86839.1"/>
    </source>
</evidence>
<evidence type="ECO:0000313" key="2">
    <source>
        <dbReference type="Proteomes" id="UP000024816"/>
    </source>
</evidence>
<sequence>MAIKFSLFGRRTSAPSSRKSRAYASLKDAAAEAGLLPPTEAVKHIRDRARERLARADQAFDQFEGSENVG</sequence>
<accession>A0A059F8B5</accession>
<protein>
    <submittedName>
        <fullName evidence="1">Uncharacterized protein</fullName>
    </submittedName>
</protein>
<dbReference type="PATRIC" id="fig|1280952.3.peg.2920"/>
<dbReference type="RefSeq" id="WP_035583594.1">
    <property type="nucleotide sequence ID" value="NZ_ARYJ01000011.1"/>
</dbReference>
<proteinExistence type="predicted"/>
<reference evidence="1 2" key="1">
    <citation type="journal article" date="2014" name="Antonie Van Leeuwenhoek">
        <title>Hyphomonas beringensis sp. nov. and Hyphomonas chukchiensis sp. nov., isolated from surface seawater of the Bering Sea and Chukchi Sea.</title>
        <authorList>
            <person name="Li C."/>
            <person name="Lai Q."/>
            <person name="Li G."/>
            <person name="Dong C."/>
            <person name="Wang J."/>
            <person name="Liao Y."/>
            <person name="Shao Z."/>
        </authorList>
    </citation>
    <scope>NUCLEOTIDE SEQUENCE [LARGE SCALE GENOMIC DNA]</scope>
    <source>
        <strain evidence="1 2">VP2</strain>
    </source>
</reference>
<dbReference type="OrthoDB" id="7620406at2"/>